<dbReference type="STRING" id="27835.A0A0N4YXV8"/>
<sequence>MTSSLKTLLEQSVRLFPASCDLGGEGMVDYHILADGGFAQTSWMQRPFVQSEVVNDMVKAHFNECFSSARRIVESVFGIITSRFRIFQRALIGSEENCKLLIMTALVLHNLLAYRIPAHELLRRYPIYMNETVERTPPAADQSRWEAQVQRMRPARYFARRDGYM</sequence>
<evidence type="ECO:0000313" key="5">
    <source>
        <dbReference type="Proteomes" id="UP000271162"/>
    </source>
</evidence>
<evidence type="ECO:0000256" key="2">
    <source>
        <dbReference type="ARBA" id="ARBA00022723"/>
    </source>
</evidence>
<proteinExistence type="predicted"/>
<reference evidence="4 5" key="2">
    <citation type="submission" date="2018-11" db="EMBL/GenBank/DDBJ databases">
        <authorList>
            <consortium name="Pathogen Informatics"/>
        </authorList>
    </citation>
    <scope>NUCLEOTIDE SEQUENCE [LARGE SCALE GENOMIC DNA]</scope>
</reference>
<reference evidence="6" key="1">
    <citation type="submission" date="2017-02" db="UniProtKB">
        <authorList>
            <consortium name="WormBaseParasite"/>
        </authorList>
    </citation>
    <scope>IDENTIFICATION</scope>
</reference>
<dbReference type="AlphaFoldDB" id="A0A0N4YXV8"/>
<dbReference type="GO" id="GO:0046872">
    <property type="term" value="F:metal ion binding"/>
    <property type="evidence" value="ECO:0007669"/>
    <property type="project" value="UniProtKB-KW"/>
</dbReference>
<name>A0A0N4YXV8_NIPBR</name>
<protein>
    <submittedName>
        <fullName evidence="6">DDE Tnp4 domain-containing protein</fullName>
    </submittedName>
</protein>
<evidence type="ECO:0000256" key="1">
    <source>
        <dbReference type="ARBA" id="ARBA00001968"/>
    </source>
</evidence>
<dbReference type="Proteomes" id="UP000271162">
    <property type="component" value="Unassembled WGS sequence"/>
</dbReference>
<dbReference type="EMBL" id="UYSL01027365">
    <property type="protein sequence ID" value="VDL86656.1"/>
    <property type="molecule type" value="Genomic_DNA"/>
</dbReference>
<comment type="cofactor">
    <cofactor evidence="1">
        <name>a divalent metal cation</name>
        <dbReference type="ChEBI" id="CHEBI:60240"/>
    </cofactor>
</comment>
<organism evidence="6">
    <name type="scientific">Nippostrongylus brasiliensis</name>
    <name type="common">Rat hookworm</name>
    <dbReference type="NCBI Taxonomy" id="27835"/>
    <lineage>
        <taxon>Eukaryota</taxon>
        <taxon>Metazoa</taxon>
        <taxon>Ecdysozoa</taxon>
        <taxon>Nematoda</taxon>
        <taxon>Chromadorea</taxon>
        <taxon>Rhabditida</taxon>
        <taxon>Rhabditina</taxon>
        <taxon>Rhabditomorpha</taxon>
        <taxon>Strongyloidea</taxon>
        <taxon>Heligmosomidae</taxon>
        <taxon>Nippostrongylus</taxon>
    </lineage>
</organism>
<dbReference type="WBParaSite" id="NBR_0002208001-mRNA-1">
    <property type="protein sequence ID" value="NBR_0002208001-mRNA-1"/>
    <property type="gene ID" value="NBR_0002208001"/>
</dbReference>
<keyword evidence="5" id="KW-1185">Reference proteome</keyword>
<accession>A0A0N4YXV8</accession>
<keyword evidence="2" id="KW-0479">Metal-binding</keyword>
<evidence type="ECO:0000259" key="3">
    <source>
        <dbReference type="Pfam" id="PF13359"/>
    </source>
</evidence>
<gene>
    <name evidence="4" type="ORF">NBR_LOCUS22081</name>
</gene>
<evidence type="ECO:0000313" key="4">
    <source>
        <dbReference type="EMBL" id="VDL86656.1"/>
    </source>
</evidence>
<dbReference type="InterPro" id="IPR027806">
    <property type="entry name" value="HARBI1_dom"/>
</dbReference>
<evidence type="ECO:0000313" key="6">
    <source>
        <dbReference type="WBParaSite" id="NBR_0002208001-mRNA-1"/>
    </source>
</evidence>
<dbReference type="Pfam" id="PF13359">
    <property type="entry name" value="DDE_Tnp_4"/>
    <property type="match status" value="1"/>
</dbReference>
<feature type="domain" description="DDE Tnp4" evidence="3">
    <location>
        <begin position="29"/>
        <end position="110"/>
    </location>
</feature>